<dbReference type="Pfam" id="PF02775">
    <property type="entry name" value="TPP_enzyme_C"/>
    <property type="match status" value="1"/>
</dbReference>
<keyword evidence="4" id="KW-0456">Lyase</keyword>
<dbReference type="InterPro" id="IPR012000">
    <property type="entry name" value="Thiamin_PyroP_enz_cen_dom"/>
</dbReference>
<comment type="similarity">
    <text evidence="1 3">Belongs to the TPP enzyme family.</text>
</comment>
<dbReference type="GO" id="GO:0005948">
    <property type="term" value="C:acetolactate synthase complex"/>
    <property type="evidence" value="ECO:0007669"/>
    <property type="project" value="TreeGrafter"/>
</dbReference>
<dbReference type="Gene3D" id="3.40.50.970">
    <property type="match status" value="2"/>
</dbReference>
<dbReference type="Gene3D" id="3.40.50.1220">
    <property type="entry name" value="TPP-binding domain"/>
    <property type="match status" value="1"/>
</dbReference>
<dbReference type="PATRIC" id="fig|1458307.3.peg.977"/>
<dbReference type="RefSeq" id="WP_049833905.1">
    <property type="nucleotide sequence ID" value="NZ_CP012160.1"/>
</dbReference>
<keyword evidence="5" id="KW-1185">Reference proteome</keyword>
<evidence type="ECO:0000256" key="1">
    <source>
        <dbReference type="ARBA" id="ARBA00007812"/>
    </source>
</evidence>
<dbReference type="GO" id="GO:0047435">
    <property type="term" value="F:5-guanidino-2-oxopentanoate decarboxylase activity"/>
    <property type="evidence" value="ECO:0007669"/>
    <property type="project" value="UniProtKB-EC"/>
</dbReference>
<dbReference type="PANTHER" id="PTHR18968:SF13">
    <property type="entry name" value="ACETOLACTATE SYNTHASE CATALYTIC SUBUNIT, MITOCHONDRIAL"/>
    <property type="match status" value="1"/>
</dbReference>
<dbReference type="GO" id="GO:0003984">
    <property type="term" value="F:acetolactate synthase activity"/>
    <property type="evidence" value="ECO:0007669"/>
    <property type="project" value="TreeGrafter"/>
</dbReference>
<dbReference type="SUPFAM" id="SSF52467">
    <property type="entry name" value="DHS-like NAD/FAD-binding domain"/>
    <property type="match status" value="1"/>
</dbReference>
<reference evidence="4 5" key="1">
    <citation type="journal article" date="2015" name="Genome Announc.">
        <title>Closed Genome Sequence of Octadecabacter temperatus SB1, the First Mesophilic Species of the Genus Octadecabacter.</title>
        <authorList>
            <person name="Voget S."/>
            <person name="Billerbeck S."/>
            <person name="Simon M."/>
            <person name="Daniel R."/>
        </authorList>
    </citation>
    <scope>NUCLEOTIDE SEQUENCE [LARGE SCALE GENOMIC DNA]</scope>
    <source>
        <strain evidence="4 5">SB1</strain>
    </source>
</reference>
<dbReference type="GO" id="GO:0050660">
    <property type="term" value="F:flavin adenine dinucleotide binding"/>
    <property type="evidence" value="ECO:0007669"/>
    <property type="project" value="TreeGrafter"/>
</dbReference>
<dbReference type="GO" id="GO:0000287">
    <property type="term" value="F:magnesium ion binding"/>
    <property type="evidence" value="ECO:0007669"/>
    <property type="project" value="InterPro"/>
</dbReference>
<accession>A0A0K0Y3R1</accession>
<sequence length="537" mass="57423">MTTRPLGAQISHMLKDRGVDTIFGIPGVHNQEMYRGIEEAGITHVLARHEQGAGFMADGYARATGGFGVCYVITGPGLCNTMTPLGQAYSDSVSVLCLSSCLDDVVGRKGQLHQMKDQVGAAATVCDWSETAQDAKTAYRLIDRALSDFSTGDPRPKNISVPIATLQGIAEPHGTAPYGVGRLFPDHKDIAITANELRNAKKPMIVFGGGAKGLVEQNPDTGASRIAPLLSRIAPATFCTFAGRGVVPLDYPLHFGPFLTRPDSARVIGEADLVIVIGSQLAEVDIWREHLGHTAKMIRVDTSQEALTTDVDAYFNIHADASAFVDELLVELGETEQSSDWSSADVAKTRTKWRSEVDAEFPNILPIMDVLRDAMPDDAMIYSDMTQFAYAAKECWDMGRVGHWHHPSGFGTLGYALPASIGGAVARKGKPTVCIHGDYGIQYTIAELATAVELGVPLPIIIWDNGKLGAIEDSMVAAQIAPNSVIQRNPDFLALAKAYGAEASQPETLADIAPALDAAFKADVPTIIRLTPALIGT</sequence>
<evidence type="ECO:0000313" key="4">
    <source>
        <dbReference type="EMBL" id="AKS45522.1"/>
    </source>
</evidence>
<evidence type="ECO:0000256" key="2">
    <source>
        <dbReference type="ARBA" id="ARBA00023052"/>
    </source>
</evidence>
<dbReference type="OrthoDB" id="4494979at2"/>
<name>A0A0K0Y3R1_9RHOB</name>
<dbReference type="GO" id="GO:0030976">
    <property type="term" value="F:thiamine pyrophosphate binding"/>
    <property type="evidence" value="ECO:0007669"/>
    <property type="project" value="InterPro"/>
</dbReference>
<proteinExistence type="inferred from homology"/>
<organism evidence="4 5">
    <name type="scientific">Octadecabacter temperatus</name>
    <dbReference type="NCBI Taxonomy" id="1458307"/>
    <lineage>
        <taxon>Bacteria</taxon>
        <taxon>Pseudomonadati</taxon>
        <taxon>Pseudomonadota</taxon>
        <taxon>Alphaproteobacteria</taxon>
        <taxon>Rhodobacterales</taxon>
        <taxon>Roseobacteraceae</taxon>
        <taxon>Octadecabacter</taxon>
    </lineage>
</organism>
<dbReference type="AlphaFoldDB" id="A0A0K0Y3R1"/>
<dbReference type="InterPro" id="IPR029061">
    <property type="entry name" value="THDP-binding"/>
</dbReference>
<gene>
    <name evidence="4" type="primary">aruI</name>
    <name evidence="4" type="ORF">OSB_09640</name>
</gene>
<dbReference type="InterPro" id="IPR045229">
    <property type="entry name" value="TPP_enz"/>
</dbReference>
<dbReference type="CDD" id="cd00568">
    <property type="entry name" value="TPP_enzymes"/>
    <property type="match status" value="1"/>
</dbReference>
<dbReference type="Pfam" id="PF02776">
    <property type="entry name" value="TPP_enzyme_N"/>
    <property type="match status" value="1"/>
</dbReference>
<dbReference type="EC" id="4.1.1.75" evidence="4"/>
<dbReference type="SUPFAM" id="SSF52518">
    <property type="entry name" value="Thiamin diphosphate-binding fold (THDP-binding)"/>
    <property type="match status" value="2"/>
</dbReference>
<dbReference type="STRING" id="1458307.OSB_09640"/>
<keyword evidence="2 3" id="KW-0786">Thiamine pyrophosphate</keyword>
<protein>
    <submittedName>
        <fullName evidence="4">Putative 2-ketoarginine decarboxylase AruI</fullName>
        <ecNumber evidence="4">4.1.1.75</ecNumber>
    </submittedName>
</protein>
<dbReference type="CDD" id="cd07035">
    <property type="entry name" value="TPP_PYR_POX_like"/>
    <property type="match status" value="1"/>
</dbReference>
<dbReference type="InterPro" id="IPR011766">
    <property type="entry name" value="TPP_enzyme_TPP-bd"/>
</dbReference>
<dbReference type="Proteomes" id="UP000067444">
    <property type="component" value="Chromosome"/>
</dbReference>
<dbReference type="EMBL" id="CP012160">
    <property type="protein sequence ID" value="AKS45522.1"/>
    <property type="molecule type" value="Genomic_DNA"/>
</dbReference>
<evidence type="ECO:0000313" key="5">
    <source>
        <dbReference type="Proteomes" id="UP000067444"/>
    </source>
</evidence>
<dbReference type="KEGG" id="otm:OSB_09640"/>
<dbReference type="GO" id="GO:0009099">
    <property type="term" value="P:L-valine biosynthetic process"/>
    <property type="evidence" value="ECO:0007669"/>
    <property type="project" value="TreeGrafter"/>
</dbReference>
<dbReference type="PANTHER" id="PTHR18968">
    <property type="entry name" value="THIAMINE PYROPHOSPHATE ENZYMES"/>
    <property type="match status" value="1"/>
</dbReference>
<dbReference type="Pfam" id="PF00205">
    <property type="entry name" value="TPP_enzyme_M"/>
    <property type="match status" value="1"/>
</dbReference>
<dbReference type="InterPro" id="IPR029035">
    <property type="entry name" value="DHS-like_NAD/FAD-binding_dom"/>
</dbReference>
<dbReference type="InterPro" id="IPR012001">
    <property type="entry name" value="Thiamin_PyroP_enz_TPP-bd_dom"/>
</dbReference>
<evidence type="ECO:0000256" key="3">
    <source>
        <dbReference type="RuleBase" id="RU362132"/>
    </source>
</evidence>
<dbReference type="GO" id="GO:0009097">
    <property type="term" value="P:isoleucine biosynthetic process"/>
    <property type="evidence" value="ECO:0007669"/>
    <property type="project" value="TreeGrafter"/>
</dbReference>